<evidence type="ECO:0000313" key="2">
    <source>
        <dbReference type="EMBL" id="KYQ54267.1"/>
    </source>
</evidence>
<protein>
    <submittedName>
        <fullName evidence="2">Uncharacterized protein</fullName>
    </submittedName>
</protein>
<gene>
    <name evidence="2" type="ORF">ALC60_06811</name>
</gene>
<evidence type="ECO:0000256" key="1">
    <source>
        <dbReference type="SAM" id="MobiDB-lite"/>
    </source>
</evidence>
<accession>A0A151X1J2</accession>
<evidence type="ECO:0000313" key="3">
    <source>
        <dbReference type="Proteomes" id="UP000075809"/>
    </source>
</evidence>
<dbReference type="Proteomes" id="UP000075809">
    <property type="component" value="Unassembled WGS sequence"/>
</dbReference>
<reference evidence="2 3" key="1">
    <citation type="submission" date="2015-09" db="EMBL/GenBank/DDBJ databases">
        <title>Trachymyrmex zeteki WGS genome.</title>
        <authorList>
            <person name="Nygaard S."/>
            <person name="Hu H."/>
            <person name="Boomsma J."/>
            <person name="Zhang G."/>
        </authorList>
    </citation>
    <scope>NUCLEOTIDE SEQUENCE [LARGE SCALE GENOMIC DNA]</scope>
    <source>
        <strain evidence="2">Tzet28-1</strain>
        <tissue evidence="2">Whole body</tissue>
    </source>
</reference>
<organism evidence="2 3">
    <name type="scientific">Mycetomoellerius zeteki</name>
    <dbReference type="NCBI Taxonomy" id="64791"/>
    <lineage>
        <taxon>Eukaryota</taxon>
        <taxon>Metazoa</taxon>
        <taxon>Ecdysozoa</taxon>
        <taxon>Arthropoda</taxon>
        <taxon>Hexapoda</taxon>
        <taxon>Insecta</taxon>
        <taxon>Pterygota</taxon>
        <taxon>Neoptera</taxon>
        <taxon>Endopterygota</taxon>
        <taxon>Hymenoptera</taxon>
        <taxon>Apocrita</taxon>
        <taxon>Aculeata</taxon>
        <taxon>Formicoidea</taxon>
        <taxon>Formicidae</taxon>
        <taxon>Myrmicinae</taxon>
        <taxon>Mycetomoellerius</taxon>
    </lineage>
</organism>
<feature type="compositionally biased region" description="Basic and acidic residues" evidence="1">
    <location>
        <begin position="57"/>
        <end position="85"/>
    </location>
</feature>
<sequence>MRVFISEINGARNSVIVACMSARRSMKRQHREGDTCVPAWNLYTTEPYKGSTVGVSVREKEKEREGQSDEEHARERVKGEGSEKRWGKKARRREEEEEYSPIFDSTGHGTVRTCGKYLLQQRKTGIPVRERALLTDPTWCVRRRSPLVRPRNIRFVLCAIAERIRSLHDLPLLDPARSLIRIVQAVIKSRTSRFNDISELDSHLIYLWKLHKMERS</sequence>
<dbReference type="AlphaFoldDB" id="A0A151X1J2"/>
<name>A0A151X1J2_9HYME</name>
<keyword evidence="3" id="KW-1185">Reference proteome</keyword>
<dbReference type="EMBL" id="KQ982585">
    <property type="protein sequence ID" value="KYQ54267.1"/>
    <property type="molecule type" value="Genomic_DNA"/>
</dbReference>
<feature type="region of interest" description="Disordered" evidence="1">
    <location>
        <begin position="53"/>
        <end position="91"/>
    </location>
</feature>
<proteinExistence type="predicted"/>